<dbReference type="InterPro" id="IPR044851">
    <property type="entry name" value="Wax_synthase"/>
</dbReference>
<keyword evidence="11" id="KW-1185">Reference proteome</keyword>
<organism evidence="10 11">
    <name type="scientific">Phlebiopsis gigantea (strain 11061_1 CR5-6)</name>
    <name type="common">White-rot fungus</name>
    <name type="synonym">Peniophora gigantea</name>
    <dbReference type="NCBI Taxonomy" id="745531"/>
    <lineage>
        <taxon>Eukaryota</taxon>
        <taxon>Fungi</taxon>
        <taxon>Dikarya</taxon>
        <taxon>Basidiomycota</taxon>
        <taxon>Agaricomycotina</taxon>
        <taxon>Agaricomycetes</taxon>
        <taxon>Polyporales</taxon>
        <taxon>Phanerochaetaceae</taxon>
        <taxon>Phlebiopsis</taxon>
    </lineage>
</organism>
<evidence type="ECO:0000256" key="5">
    <source>
        <dbReference type="ARBA" id="ARBA00022692"/>
    </source>
</evidence>
<evidence type="ECO:0000256" key="1">
    <source>
        <dbReference type="ARBA" id="ARBA00004141"/>
    </source>
</evidence>
<evidence type="ECO:0000256" key="6">
    <source>
        <dbReference type="ARBA" id="ARBA00022989"/>
    </source>
</evidence>
<reference evidence="10 11" key="1">
    <citation type="journal article" date="2014" name="PLoS Genet.">
        <title>Analysis of the Phlebiopsis gigantea genome, transcriptome and secretome provides insight into its pioneer colonization strategies of wood.</title>
        <authorList>
            <person name="Hori C."/>
            <person name="Ishida T."/>
            <person name="Igarashi K."/>
            <person name="Samejima M."/>
            <person name="Suzuki H."/>
            <person name="Master E."/>
            <person name="Ferreira P."/>
            <person name="Ruiz-Duenas F.J."/>
            <person name="Held B."/>
            <person name="Canessa P."/>
            <person name="Larrondo L.F."/>
            <person name="Schmoll M."/>
            <person name="Druzhinina I.S."/>
            <person name="Kubicek C.P."/>
            <person name="Gaskell J.A."/>
            <person name="Kersten P."/>
            <person name="St John F."/>
            <person name="Glasner J."/>
            <person name="Sabat G."/>
            <person name="Splinter BonDurant S."/>
            <person name="Syed K."/>
            <person name="Yadav J."/>
            <person name="Mgbeahuruike A.C."/>
            <person name="Kovalchuk A."/>
            <person name="Asiegbu F.O."/>
            <person name="Lackner G."/>
            <person name="Hoffmeister D."/>
            <person name="Rencoret J."/>
            <person name="Gutierrez A."/>
            <person name="Sun H."/>
            <person name="Lindquist E."/>
            <person name="Barry K."/>
            <person name="Riley R."/>
            <person name="Grigoriev I.V."/>
            <person name="Henrissat B."/>
            <person name="Kues U."/>
            <person name="Berka R.M."/>
            <person name="Martinez A.T."/>
            <person name="Covert S.F."/>
            <person name="Blanchette R.A."/>
            <person name="Cullen D."/>
        </authorList>
    </citation>
    <scope>NUCLEOTIDE SEQUENCE [LARGE SCALE GENOMIC DNA]</scope>
    <source>
        <strain evidence="10 11">11061_1 CR5-6</strain>
    </source>
</reference>
<dbReference type="PANTHER" id="PTHR31595">
    <property type="entry name" value="LONG-CHAIN-ALCOHOL O-FATTY-ACYLTRANSFERASE 3-RELATED"/>
    <property type="match status" value="1"/>
</dbReference>
<evidence type="ECO:0000256" key="3">
    <source>
        <dbReference type="ARBA" id="ARBA00007282"/>
    </source>
</evidence>
<dbReference type="PANTHER" id="PTHR31595:SF57">
    <property type="entry name" value="OS04G0481900 PROTEIN"/>
    <property type="match status" value="1"/>
</dbReference>
<comment type="similarity">
    <text evidence="3">Belongs to the wax synthase family.</text>
</comment>
<dbReference type="Pfam" id="PF13813">
    <property type="entry name" value="MBOAT_2"/>
    <property type="match status" value="1"/>
</dbReference>
<dbReference type="STRING" id="745531.A0A0C3S610"/>
<evidence type="ECO:0000256" key="4">
    <source>
        <dbReference type="ARBA" id="ARBA00022679"/>
    </source>
</evidence>
<dbReference type="Proteomes" id="UP000053257">
    <property type="component" value="Unassembled WGS sequence"/>
</dbReference>
<keyword evidence="4" id="KW-0808">Transferase</keyword>
<feature type="transmembrane region" description="Helical" evidence="8">
    <location>
        <begin position="12"/>
        <end position="34"/>
    </location>
</feature>
<evidence type="ECO:0000256" key="7">
    <source>
        <dbReference type="ARBA" id="ARBA00023136"/>
    </source>
</evidence>
<evidence type="ECO:0000256" key="2">
    <source>
        <dbReference type="ARBA" id="ARBA00005179"/>
    </source>
</evidence>
<protein>
    <recommendedName>
        <fullName evidence="9">Wax synthase domain-containing protein</fullName>
    </recommendedName>
</protein>
<comment type="pathway">
    <text evidence="2">Secondary metabolite biosynthesis.</text>
</comment>
<dbReference type="GO" id="GO:0016020">
    <property type="term" value="C:membrane"/>
    <property type="evidence" value="ECO:0007669"/>
    <property type="project" value="UniProtKB-SubCell"/>
</dbReference>
<keyword evidence="6 8" id="KW-1133">Transmembrane helix</keyword>
<dbReference type="HOGENOM" id="CLU_034105_0_0_1"/>
<evidence type="ECO:0000259" key="9">
    <source>
        <dbReference type="Pfam" id="PF13813"/>
    </source>
</evidence>
<dbReference type="AlphaFoldDB" id="A0A0C3S610"/>
<dbReference type="OrthoDB" id="1077582at2759"/>
<proteinExistence type="inferred from homology"/>
<comment type="subcellular location">
    <subcellularLocation>
        <location evidence="1">Membrane</location>
        <topology evidence="1">Multi-pass membrane protein</topology>
    </subcellularLocation>
</comment>
<sequence length="387" mass="42966">MPSPVERLPLTPIRALTSIVPACLCQLLMAVLVITPGTRYYRLALLPVALYAAFKAATTCDHSNGDPAQAFHNFGQCLGMLMTAMRMLEWASLSEPLQRPPNGRRVLVDALDLMTNMRGIGWSWSKHTPVPPETRPTSGKSVFLCATLLRLLKCIVVYDVLDSLIRLIAPPGVATPAGGSIYDLSRPPLSRYAHSSLITFIYGGVFYFSMEIAYYAATLAALCTPGLRQQPSDWPTYSRDPWRATSIADFWGHRWHQTLRRSFTVLTRPLRKVLGRPGAVAGAFFLSGVLHDWCMWGMGKGTDFTRTGGFFMAMALGVVLEELWERFTGRRIDGLAGWLWTMGWLTAWGNLLVDAWMRTGLGGGEIFPQWFPRPGRVLSSLILHASS</sequence>
<dbReference type="GO" id="GO:0008374">
    <property type="term" value="F:O-acyltransferase activity"/>
    <property type="evidence" value="ECO:0007669"/>
    <property type="project" value="InterPro"/>
</dbReference>
<evidence type="ECO:0000256" key="8">
    <source>
        <dbReference type="SAM" id="Phobius"/>
    </source>
</evidence>
<evidence type="ECO:0000313" key="11">
    <source>
        <dbReference type="Proteomes" id="UP000053257"/>
    </source>
</evidence>
<keyword evidence="5 8" id="KW-0812">Transmembrane</keyword>
<name>A0A0C3S610_PHLG1</name>
<gene>
    <name evidence="10" type="ORF">PHLGIDRAFT_25920</name>
</gene>
<accession>A0A0C3S610</accession>
<dbReference type="InterPro" id="IPR032805">
    <property type="entry name" value="Wax_synthase_dom"/>
</dbReference>
<dbReference type="GO" id="GO:0006629">
    <property type="term" value="P:lipid metabolic process"/>
    <property type="evidence" value="ECO:0007669"/>
    <property type="project" value="InterPro"/>
</dbReference>
<feature type="domain" description="Wax synthase" evidence="9">
    <location>
        <begin position="234"/>
        <end position="312"/>
    </location>
</feature>
<dbReference type="EMBL" id="KN840598">
    <property type="protein sequence ID" value="KIP03835.1"/>
    <property type="molecule type" value="Genomic_DNA"/>
</dbReference>
<evidence type="ECO:0000313" key="10">
    <source>
        <dbReference type="EMBL" id="KIP03835.1"/>
    </source>
</evidence>
<keyword evidence="7 8" id="KW-0472">Membrane</keyword>